<evidence type="ECO:0000313" key="12">
    <source>
        <dbReference type="EnsemblMetazoa" id="GPPI037565-PA"/>
    </source>
</evidence>
<keyword evidence="5" id="KW-0732">Signal</keyword>
<reference evidence="12" key="2">
    <citation type="submission" date="2020-05" db="UniProtKB">
        <authorList>
            <consortium name="EnsemblMetazoa"/>
        </authorList>
    </citation>
    <scope>IDENTIFICATION</scope>
    <source>
        <strain evidence="12">IAEA</strain>
    </source>
</reference>
<sequence length="734" mass="82462">MPATETLKHLTSAAANSRRFVSKKSEMKTARTSQGEISIFDFIARQSKKCEGPSSEYQSITCAAWSTKNNEELTYCDASGKLGTVFASSELQKENGDGDDNELLLNKHFDNIEFTGDTNDDAERLAKIKKANDDDDDDSKSVEKLKVQIKSYNGEDLQTKILRVPYLAREFYDAMHIPKYNNHNMSSLSSTPLVLAREDSAKLVVIALAASGNKEWSLQLSEEDVVAVVATTKLIAVATSMQFLRIFTITGSPRGIISMPGSVICPSDFEDRIILSYHAAPASQKQEIITLGNYDWRDGRVSGAVYGFDEELIDLVTKAYGKASYRNPLHPQLFRGVCKMEAEVIRMACKLFQGGPNNCGTVSLKESSATQSAFVGALHLIEEKSDFDFLLRSLTSFPENIMRLKSEGGRNISVVLLFDSNTDKMTNFSHQLQCPNQYSGIFLSNSTESPTCKMSFRNRSEHIYVGAVSTEVCMRRTKFINLGRTPYYYPLEDKNGFVTLFPRKIENGLDHVANQEKYIMVTCRLDSTSMFELTGELNDYTGSQKLVFDLENLTFPPRYTRNVSITFDNIGSLCYEMPPSSIQSFLRKNTSFPAYVLNAPPINRYYHSIYDDEVNIKFHYANTSRNYTQLMSIDEAFRYFPADSIQMKIRNISSVVAMALYEMLTYENYTSNKLANPLLIDTFLYCFTMSANCPLFKAASKPNSLPASQIPPNRYISVAGSPQESTGWTYRILG</sequence>
<organism evidence="12 13">
    <name type="scientific">Glossina palpalis gambiensis</name>
    <dbReference type="NCBI Taxonomy" id="67801"/>
    <lineage>
        <taxon>Eukaryota</taxon>
        <taxon>Metazoa</taxon>
        <taxon>Ecdysozoa</taxon>
        <taxon>Arthropoda</taxon>
        <taxon>Hexapoda</taxon>
        <taxon>Insecta</taxon>
        <taxon>Pterygota</taxon>
        <taxon>Neoptera</taxon>
        <taxon>Endopterygota</taxon>
        <taxon>Diptera</taxon>
        <taxon>Brachycera</taxon>
        <taxon>Muscomorpha</taxon>
        <taxon>Hippoboscoidea</taxon>
        <taxon>Glossinidae</taxon>
        <taxon>Glossina</taxon>
    </lineage>
</organism>
<keyword evidence="13" id="KW-1185">Reference proteome</keyword>
<protein>
    <recommendedName>
        <fullName evidence="3">Nicastrin</fullName>
    </recommendedName>
</protein>
<dbReference type="GO" id="GO:0007220">
    <property type="term" value="P:Notch receptor processing"/>
    <property type="evidence" value="ECO:0007669"/>
    <property type="project" value="TreeGrafter"/>
</dbReference>
<evidence type="ECO:0000256" key="3">
    <source>
        <dbReference type="ARBA" id="ARBA00015303"/>
    </source>
</evidence>
<accession>A0A1B0BQN2</accession>
<dbReference type="GO" id="GO:0016485">
    <property type="term" value="P:protein processing"/>
    <property type="evidence" value="ECO:0007669"/>
    <property type="project" value="InterPro"/>
</dbReference>
<dbReference type="PANTHER" id="PTHR21092">
    <property type="entry name" value="NICASTRIN"/>
    <property type="match status" value="1"/>
</dbReference>
<reference evidence="13" key="1">
    <citation type="submission" date="2015-01" db="EMBL/GenBank/DDBJ databases">
        <authorList>
            <person name="Aksoy S."/>
            <person name="Warren W."/>
            <person name="Wilson R.K."/>
        </authorList>
    </citation>
    <scope>NUCLEOTIDE SEQUENCE [LARGE SCALE GENOMIC DNA]</scope>
    <source>
        <strain evidence="13">IAEA</strain>
    </source>
</reference>
<dbReference type="GO" id="GO:0005886">
    <property type="term" value="C:plasma membrane"/>
    <property type="evidence" value="ECO:0007669"/>
    <property type="project" value="UniProtKB-ARBA"/>
</dbReference>
<dbReference type="SUPFAM" id="SSF53383">
    <property type="entry name" value="PLP-dependent transferases"/>
    <property type="match status" value="1"/>
</dbReference>
<evidence type="ECO:0000256" key="9">
    <source>
        <dbReference type="ARBA" id="ARBA00023180"/>
    </source>
</evidence>
<dbReference type="InterPro" id="IPR015424">
    <property type="entry name" value="PyrdxlP-dep_Trfase"/>
</dbReference>
<dbReference type="Pfam" id="PF05450">
    <property type="entry name" value="Nicastrin"/>
    <property type="match status" value="1"/>
</dbReference>
<evidence type="ECO:0000256" key="4">
    <source>
        <dbReference type="ARBA" id="ARBA00022692"/>
    </source>
</evidence>
<dbReference type="VEuPathDB" id="VectorBase:GPPI037565"/>
<evidence type="ECO:0000256" key="7">
    <source>
        <dbReference type="ARBA" id="ARBA00022989"/>
    </source>
</evidence>
<evidence type="ECO:0000256" key="8">
    <source>
        <dbReference type="ARBA" id="ARBA00023136"/>
    </source>
</evidence>
<dbReference type="EnsemblMetazoa" id="GPPI037565-RA">
    <property type="protein sequence ID" value="GPPI037565-PA"/>
    <property type="gene ID" value="GPPI037565"/>
</dbReference>
<evidence type="ECO:0000256" key="5">
    <source>
        <dbReference type="ARBA" id="ARBA00022729"/>
    </source>
</evidence>
<dbReference type="InterPro" id="IPR015422">
    <property type="entry name" value="PyrdxlP-dep_Trfase_small"/>
</dbReference>
<dbReference type="Gene3D" id="3.90.1150.10">
    <property type="entry name" value="Aspartate Aminotransferase, domain 1"/>
    <property type="match status" value="1"/>
</dbReference>
<evidence type="ECO:0000256" key="6">
    <source>
        <dbReference type="ARBA" id="ARBA00022976"/>
    </source>
</evidence>
<dbReference type="Gene3D" id="3.40.640.10">
    <property type="entry name" value="Type I PLP-dependent aspartate aminotransferase-like (Major domain)"/>
    <property type="match status" value="1"/>
</dbReference>
<feature type="domain" description="WDHD1/CFT4 second beta-propeller" evidence="10">
    <location>
        <begin position="159"/>
        <end position="292"/>
    </location>
</feature>
<keyword evidence="8" id="KW-0472">Membrane</keyword>
<keyword evidence="7" id="KW-1133">Transmembrane helix</keyword>
<feature type="domain" description="Nicastrin small lobe" evidence="11">
    <location>
        <begin position="370"/>
        <end position="445"/>
    </location>
</feature>
<evidence type="ECO:0000259" key="10">
    <source>
        <dbReference type="Pfam" id="PF12341"/>
    </source>
</evidence>
<dbReference type="EMBL" id="JXJN01018698">
    <property type="status" value="NOT_ANNOTATED_CDS"/>
    <property type="molecule type" value="Genomic_DNA"/>
</dbReference>
<dbReference type="Pfam" id="PF12341">
    <property type="entry name" value="Mcl1_mid"/>
    <property type="match status" value="1"/>
</dbReference>
<dbReference type="GO" id="GO:0007219">
    <property type="term" value="P:Notch signaling pathway"/>
    <property type="evidence" value="ECO:0007669"/>
    <property type="project" value="UniProtKB-KW"/>
</dbReference>
<dbReference type="InterPro" id="IPR015421">
    <property type="entry name" value="PyrdxlP-dep_Trfase_major"/>
</dbReference>
<evidence type="ECO:0000256" key="1">
    <source>
        <dbReference type="ARBA" id="ARBA00004479"/>
    </source>
</evidence>
<evidence type="ECO:0000256" key="2">
    <source>
        <dbReference type="ARBA" id="ARBA00007717"/>
    </source>
</evidence>
<dbReference type="InterPro" id="IPR041084">
    <property type="entry name" value="Ncstrn_small"/>
</dbReference>
<dbReference type="Pfam" id="PF18266">
    <property type="entry name" value="Ncstrn_small"/>
    <property type="match status" value="1"/>
</dbReference>
<name>A0A1B0BQN2_9MUSC</name>
<keyword evidence="6" id="KW-0914">Notch signaling pathway</keyword>
<keyword evidence="4" id="KW-0812">Transmembrane</keyword>
<evidence type="ECO:0000259" key="11">
    <source>
        <dbReference type="Pfam" id="PF18266"/>
    </source>
</evidence>
<comment type="similarity">
    <text evidence="2">Belongs to the nicastrin family.</text>
</comment>
<comment type="subcellular location">
    <subcellularLocation>
        <location evidence="1">Membrane</location>
        <topology evidence="1">Single-pass type I membrane protein</topology>
    </subcellularLocation>
</comment>
<evidence type="ECO:0000313" key="13">
    <source>
        <dbReference type="Proteomes" id="UP000092460"/>
    </source>
</evidence>
<dbReference type="Proteomes" id="UP000092460">
    <property type="component" value="Unassembled WGS sequence"/>
</dbReference>
<keyword evidence="9" id="KW-0325">Glycoprotein</keyword>
<dbReference type="AlphaFoldDB" id="A0A1B0BQN2"/>
<dbReference type="InterPro" id="IPR008710">
    <property type="entry name" value="Nicastrin"/>
</dbReference>
<dbReference type="STRING" id="67801.A0A1B0BQN2"/>
<proteinExistence type="inferred from homology"/>
<dbReference type="InterPro" id="IPR022100">
    <property type="entry name" value="WDHD1/CFT4_beta-prop_2nd"/>
</dbReference>
<dbReference type="PANTHER" id="PTHR21092:SF0">
    <property type="entry name" value="NICASTRIN"/>
    <property type="match status" value="1"/>
</dbReference>